<evidence type="ECO:0000313" key="2">
    <source>
        <dbReference type="Proteomes" id="UP001064048"/>
    </source>
</evidence>
<reference evidence="1 2" key="1">
    <citation type="journal article" date="2022" name="Genome Biol. Evol.">
        <title>The Spruce Budworm Genome: Reconstructing the Evolutionary History of Antifreeze Proteins.</title>
        <authorList>
            <person name="Beliveau C."/>
            <person name="Gagne P."/>
            <person name="Picq S."/>
            <person name="Vernygora O."/>
            <person name="Keeling C.I."/>
            <person name="Pinkney K."/>
            <person name="Doucet D."/>
            <person name="Wen F."/>
            <person name="Johnston J.S."/>
            <person name="Maaroufi H."/>
            <person name="Boyle B."/>
            <person name="Laroche J."/>
            <person name="Dewar K."/>
            <person name="Juretic N."/>
            <person name="Blackburn G."/>
            <person name="Nisole A."/>
            <person name="Brunet B."/>
            <person name="Brandao M."/>
            <person name="Lumley L."/>
            <person name="Duan J."/>
            <person name="Quan G."/>
            <person name="Lucarotti C.J."/>
            <person name="Roe A.D."/>
            <person name="Sperling F.A.H."/>
            <person name="Levesque R.C."/>
            <person name="Cusson M."/>
        </authorList>
    </citation>
    <scope>NUCLEOTIDE SEQUENCE [LARGE SCALE GENOMIC DNA]</scope>
    <source>
        <strain evidence="1">Glfc:IPQL:Cfum</strain>
    </source>
</reference>
<proteinExistence type="predicted"/>
<accession>A0ACC0JVI0</accession>
<evidence type="ECO:0000313" key="1">
    <source>
        <dbReference type="EMBL" id="KAI8427975.1"/>
    </source>
</evidence>
<organism evidence="1 2">
    <name type="scientific">Choristoneura fumiferana</name>
    <name type="common">Spruce budworm moth</name>
    <name type="synonym">Archips fumiferana</name>
    <dbReference type="NCBI Taxonomy" id="7141"/>
    <lineage>
        <taxon>Eukaryota</taxon>
        <taxon>Metazoa</taxon>
        <taxon>Ecdysozoa</taxon>
        <taxon>Arthropoda</taxon>
        <taxon>Hexapoda</taxon>
        <taxon>Insecta</taxon>
        <taxon>Pterygota</taxon>
        <taxon>Neoptera</taxon>
        <taxon>Endopterygota</taxon>
        <taxon>Lepidoptera</taxon>
        <taxon>Glossata</taxon>
        <taxon>Ditrysia</taxon>
        <taxon>Tortricoidea</taxon>
        <taxon>Tortricidae</taxon>
        <taxon>Tortricinae</taxon>
        <taxon>Choristoneura</taxon>
    </lineage>
</organism>
<dbReference type="EMBL" id="CM046103">
    <property type="protein sequence ID" value="KAI8427975.1"/>
    <property type="molecule type" value="Genomic_DNA"/>
</dbReference>
<gene>
    <name evidence="1" type="ORF">MSG28_002287</name>
</gene>
<comment type="caution">
    <text evidence="1">The sequence shown here is derived from an EMBL/GenBank/DDBJ whole genome shotgun (WGS) entry which is preliminary data.</text>
</comment>
<name>A0ACC0JVI0_CHOFU</name>
<protein>
    <submittedName>
        <fullName evidence="1">Uncharacterized protein</fullName>
    </submittedName>
</protein>
<sequence>MILDNFESCNRFLYFELCIVLPVVVENKSTQVIHMCVAFFLLLNIMGNMVYGMLTDSSIKGKQLSYVNNADWTLCSVCECFRPPRAWHCDICNICILKRDHHCTYLTSCVGYFNYRYFLLFTLDIFISMMYAFYYNVLFIAKFISWNHGLAILKFIFPLASFVVDFGNESLYILMFVINILVGFFSGFLVYYHLNNVLRGQTTPERKQRTKEYNRGLKRNIVEVFGTRWYLTWVLPFINSPLPGNGVQWHIEDKVK</sequence>
<dbReference type="Proteomes" id="UP001064048">
    <property type="component" value="Chromosome 3"/>
</dbReference>
<keyword evidence="2" id="KW-1185">Reference proteome</keyword>